<dbReference type="NCBIfam" id="TIGR00099">
    <property type="entry name" value="Cof-subfamily"/>
    <property type="match status" value="1"/>
</dbReference>
<protein>
    <submittedName>
        <fullName evidence="1">Haloacid dehalogenase</fullName>
    </submittedName>
</protein>
<evidence type="ECO:0000313" key="2">
    <source>
        <dbReference type="Proteomes" id="UP000887127"/>
    </source>
</evidence>
<name>A0AAV3WU09_9LACT</name>
<accession>A0AAV3WU09</accession>
<dbReference type="Gene3D" id="3.30.1240.10">
    <property type="match status" value="1"/>
</dbReference>
<dbReference type="Gene3D" id="3.40.50.1000">
    <property type="entry name" value="HAD superfamily/HAD-like"/>
    <property type="match status" value="1"/>
</dbReference>
<dbReference type="GO" id="GO:0000287">
    <property type="term" value="F:magnesium ion binding"/>
    <property type="evidence" value="ECO:0007669"/>
    <property type="project" value="TreeGrafter"/>
</dbReference>
<dbReference type="PANTHER" id="PTHR10000">
    <property type="entry name" value="PHOSPHOSERINE PHOSPHATASE"/>
    <property type="match status" value="1"/>
</dbReference>
<sequence length="277" mass="31476">MNLRQIKLVISDIDGTLLTTHHLIDDQLKDVLLELHQKAIPFILASARSPEGMSPITEELNLSDNPLVCYNGALVLKKQSDENYTVLFSHELNRTDVQQLINLINTKFPHVTINLYSGSEWYVDKIDKWTKIEADITKEHPIVKNIQQLLLNVALPIHKLLLIGESEEIKQLLEYCTNLRLPNSSFYLSKDNYLEITHRDVSKDKALVELSKYYDVPLENTMAIGDNFNDIPMLSLAGLGIVMDNAPEEVKKSTNLKTTDNNHNGVSKAIRKFILDT</sequence>
<comment type="caution">
    <text evidence="1">The sequence shown here is derived from an EMBL/GenBank/DDBJ whole genome shotgun (WGS) entry which is preliminary data.</text>
</comment>
<gene>
    <name evidence="1" type="primary">cof_5</name>
    <name evidence="1" type="ORF">M132T_05900</name>
</gene>
<dbReference type="PROSITE" id="PS01228">
    <property type="entry name" value="COF_1"/>
    <property type="match status" value="1"/>
</dbReference>
<dbReference type="GeneID" id="96910905"/>
<dbReference type="PROSITE" id="PS01229">
    <property type="entry name" value="COF_2"/>
    <property type="match status" value="1"/>
</dbReference>
<dbReference type="InterPro" id="IPR023214">
    <property type="entry name" value="HAD_sf"/>
</dbReference>
<reference evidence="1" key="1">
    <citation type="submission" date="2019-08" db="EMBL/GenBank/DDBJ databases">
        <title>Marinilactibacillus psychrotolerans M13-2T whole genome sequencing project.</title>
        <authorList>
            <person name="Ishikawa M."/>
            <person name="Suzuki T."/>
            <person name="Matsutani M."/>
        </authorList>
    </citation>
    <scope>NUCLEOTIDE SEQUENCE</scope>
    <source>
        <strain evidence="1">M13-2T</strain>
    </source>
</reference>
<dbReference type="SUPFAM" id="SSF56784">
    <property type="entry name" value="HAD-like"/>
    <property type="match status" value="1"/>
</dbReference>
<dbReference type="Proteomes" id="UP000887127">
    <property type="component" value="Unassembled WGS sequence"/>
</dbReference>
<dbReference type="CDD" id="cd07516">
    <property type="entry name" value="HAD_Pase"/>
    <property type="match status" value="1"/>
</dbReference>
<dbReference type="PANTHER" id="PTHR10000:SF8">
    <property type="entry name" value="HAD SUPERFAMILY HYDROLASE-LIKE, TYPE 3"/>
    <property type="match status" value="1"/>
</dbReference>
<organism evidence="1 2">
    <name type="scientific">Marinilactibacillus psychrotolerans</name>
    <dbReference type="NCBI Taxonomy" id="191770"/>
    <lineage>
        <taxon>Bacteria</taxon>
        <taxon>Bacillati</taxon>
        <taxon>Bacillota</taxon>
        <taxon>Bacilli</taxon>
        <taxon>Lactobacillales</taxon>
        <taxon>Carnobacteriaceae</taxon>
        <taxon>Marinilactibacillus</taxon>
    </lineage>
</organism>
<dbReference type="SFLD" id="SFLDG01140">
    <property type="entry name" value="C2.B:_Phosphomannomutase_and_P"/>
    <property type="match status" value="1"/>
</dbReference>
<dbReference type="GO" id="GO:0016791">
    <property type="term" value="F:phosphatase activity"/>
    <property type="evidence" value="ECO:0007669"/>
    <property type="project" value="UniProtKB-ARBA"/>
</dbReference>
<dbReference type="NCBIfam" id="TIGR01484">
    <property type="entry name" value="HAD-SF-IIB"/>
    <property type="match status" value="1"/>
</dbReference>
<dbReference type="InterPro" id="IPR036412">
    <property type="entry name" value="HAD-like_sf"/>
</dbReference>
<proteinExistence type="predicted"/>
<evidence type="ECO:0000313" key="1">
    <source>
        <dbReference type="EMBL" id="GEQ35082.1"/>
    </source>
</evidence>
<dbReference type="RefSeq" id="WP_091762995.1">
    <property type="nucleotide sequence ID" value="NZ_BJVX01000005.1"/>
</dbReference>
<dbReference type="AlphaFoldDB" id="A0AAV3WU09"/>
<dbReference type="EMBL" id="BKBI01000004">
    <property type="protein sequence ID" value="GEQ35082.1"/>
    <property type="molecule type" value="Genomic_DNA"/>
</dbReference>
<dbReference type="GO" id="GO:0005829">
    <property type="term" value="C:cytosol"/>
    <property type="evidence" value="ECO:0007669"/>
    <property type="project" value="TreeGrafter"/>
</dbReference>
<dbReference type="InterPro" id="IPR006379">
    <property type="entry name" value="HAD-SF_hydro_IIB"/>
</dbReference>
<dbReference type="SFLD" id="SFLDS00003">
    <property type="entry name" value="Haloacid_Dehalogenase"/>
    <property type="match status" value="1"/>
</dbReference>
<dbReference type="Pfam" id="PF08282">
    <property type="entry name" value="Hydrolase_3"/>
    <property type="match status" value="1"/>
</dbReference>
<dbReference type="InterPro" id="IPR000150">
    <property type="entry name" value="Cof"/>
</dbReference>